<dbReference type="RefSeq" id="XP_013332247.1">
    <property type="nucleotide sequence ID" value="XM_013476793.1"/>
</dbReference>
<organism evidence="4 5">
    <name type="scientific">Rasamsonia emersonii (strain ATCC 16479 / CBS 393.64 / IMI 116815)</name>
    <dbReference type="NCBI Taxonomy" id="1408163"/>
    <lineage>
        <taxon>Eukaryota</taxon>
        <taxon>Fungi</taxon>
        <taxon>Dikarya</taxon>
        <taxon>Ascomycota</taxon>
        <taxon>Pezizomycotina</taxon>
        <taxon>Eurotiomycetes</taxon>
        <taxon>Eurotiomycetidae</taxon>
        <taxon>Eurotiales</taxon>
        <taxon>Trichocomaceae</taxon>
        <taxon>Rasamsonia</taxon>
    </lineage>
</organism>
<feature type="region of interest" description="Disordered" evidence="1">
    <location>
        <begin position="128"/>
        <end position="147"/>
    </location>
</feature>
<dbReference type="EMBL" id="LASV01000016">
    <property type="protein sequence ID" value="KKA25635.1"/>
    <property type="molecule type" value="Genomic_DNA"/>
</dbReference>
<evidence type="ECO:0000256" key="2">
    <source>
        <dbReference type="SAM" id="Phobius"/>
    </source>
</evidence>
<feature type="domain" description="JmjC" evidence="3">
    <location>
        <begin position="169"/>
        <end position="353"/>
    </location>
</feature>
<dbReference type="InterPro" id="IPR003347">
    <property type="entry name" value="JmjC_dom"/>
</dbReference>
<keyword evidence="5" id="KW-1185">Reference proteome</keyword>
<dbReference type="PROSITE" id="PS51184">
    <property type="entry name" value="JMJC"/>
    <property type="match status" value="1"/>
</dbReference>
<dbReference type="AlphaFoldDB" id="A0A0F4Z5P5"/>
<comment type="caution">
    <text evidence="4">The sequence shown here is derived from an EMBL/GenBank/DDBJ whole genome shotgun (WGS) entry which is preliminary data.</text>
</comment>
<evidence type="ECO:0000259" key="3">
    <source>
        <dbReference type="PROSITE" id="PS51184"/>
    </source>
</evidence>
<proteinExistence type="predicted"/>
<dbReference type="PANTHER" id="PTHR39474">
    <property type="entry name" value="UNNAMED PRODUCT"/>
    <property type="match status" value="1"/>
</dbReference>
<dbReference type="STRING" id="1408163.A0A0F4Z5P5"/>
<dbReference type="Pfam" id="PF13621">
    <property type="entry name" value="Cupin_8"/>
    <property type="match status" value="1"/>
</dbReference>
<dbReference type="SUPFAM" id="SSF51197">
    <property type="entry name" value="Clavaminate synthase-like"/>
    <property type="match status" value="1"/>
</dbReference>
<evidence type="ECO:0000256" key="1">
    <source>
        <dbReference type="SAM" id="MobiDB-lite"/>
    </source>
</evidence>
<dbReference type="OrthoDB" id="263283at2759"/>
<gene>
    <name evidence="4" type="ORF">T310_0364</name>
</gene>
<protein>
    <submittedName>
        <fullName evidence="4">JmjC domain protein</fullName>
    </submittedName>
</protein>
<keyword evidence="2" id="KW-1133">Transmembrane helix</keyword>
<feature type="region of interest" description="Disordered" evidence="1">
    <location>
        <begin position="547"/>
        <end position="566"/>
    </location>
</feature>
<feature type="compositionally biased region" description="Low complexity" evidence="1">
    <location>
        <begin position="433"/>
        <end position="476"/>
    </location>
</feature>
<evidence type="ECO:0000313" key="5">
    <source>
        <dbReference type="Proteomes" id="UP000053958"/>
    </source>
</evidence>
<dbReference type="Gene3D" id="2.60.120.650">
    <property type="entry name" value="Cupin"/>
    <property type="match status" value="1"/>
</dbReference>
<dbReference type="InterPro" id="IPR041667">
    <property type="entry name" value="Cupin_8"/>
</dbReference>
<evidence type="ECO:0000313" key="4">
    <source>
        <dbReference type="EMBL" id="KKA25635.1"/>
    </source>
</evidence>
<feature type="transmembrane region" description="Helical" evidence="2">
    <location>
        <begin position="344"/>
        <end position="364"/>
    </location>
</feature>
<accession>A0A0F4Z5P5</accession>
<dbReference type="Proteomes" id="UP000053958">
    <property type="component" value="Unassembled WGS sequence"/>
</dbReference>
<sequence>MRLSQQWSCHRVNAVGRHLLVLRTGPRSASRRWCALSRLSSTSDSTRGPVASPYQPLDTLQDASIDEFREKCFRPERPAILPRGCFRVLPACDRWFTEPSTRSSPPALNYDYLEQYADTFVPLELTQTSPLSQKPDNPDSESDATDTSFQQLHAPLSLFLDWTRSARTQSARLYLAQCQVSDLPSALRDDLPTPDLVSQTGRGDIYDTNIWMGIPPTYTPLHRDPNPNLFVQLAGRKQVRLLPPDVGMRVFSRVRMELGQSAGRAAAAFRGEEMMQGRERPLLEEAVWGDRLESPALPHEAGYEAVLEAGDGLFIPKGWWHSIKGVGEGITASRMTRNTSVASFFFFFLCIYISSAVIASTTTVHRSAGEGRLLAASNTCPARLFSFEDSCPSEESQEEWMSNSVYRAAARLLRSSSSAVHAIPASSEPFSLNRQQQQTRTMSSDSSSAANPQNSAEQQPQQQQQQQQQQEQQRPSLSLPAPDTDDATKLDVSGEGSSVKLDHLGPLVINQDGTMSRISNWDKMTEIEKRNTLRVLGKRNRERMEALKAAGIQPGEKPEGGESASA</sequence>
<feature type="region of interest" description="Disordered" evidence="1">
    <location>
        <begin position="426"/>
        <end position="500"/>
    </location>
</feature>
<keyword evidence="2" id="KW-0812">Transmembrane</keyword>
<dbReference type="GeneID" id="25312419"/>
<dbReference type="PANTHER" id="PTHR39474:SF1">
    <property type="entry name" value="FUNGAL SPECIFIC TRANSCRIPTION FACTOR"/>
    <property type="match status" value="1"/>
</dbReference>
<name>A0A0F4Z5P5_RASE3</name>
<reference evidence="4 5" key="1">
    <citation type="submission" date="2015-04" db="EMBL/GenBank/DDBJ databases">
        <authorList>
            <person name="Heijne W.H."/>
            <person name="Fedorova N.D."/>
            <person name="Nierman W.C."/>
            <person name="Vollebregt A.W."/>
            <person name="Zhao Z."/>
            <person name="Wu L."/>
            <person name="Kumar M."/>
            <person name="Stam H."/>
            <person name="van den Berg M.A."/>
            <person name="Pel H.J."/>
        </authorList>
    </citation>
    <scope>NUCLEOTIDE SEQUENCE [LARGE SCALE GENOMIC DNA]</scope>
    <source>
        <strain evidence="4 5">CBS 393.64</strain>
    </source>
</reference>
<keyword evidence="2" id="KW-0472">Membrane</keyword>